<name>A0ABT8SUM8_9HYPH</name>
<dbReference type="Gene3D" id="3.30.1360.120">
    <property type="entry name" value="Probable tRNA modification gtpase trme, domain 1"/>
    <property type="match status" value="1"/>
</dbReference>
<evidence type="ECO:0000313" key="3">
    <source>
        <dbReference type="Proteomes" id="UP001169006"/>
    </source>
</evidence>
<reference evidence="2" key="2">
    <citation type="submission" date="2023-07" db="EMBL/GenBank/DDBJ databases">
        <authorList>
            <person name="Sun H."/>
        </authorList>
    </citation>
    <scope>NUCLEOTIDE SEQUENCE</scope>
    <source>
        <strain evidence="2">05753</strain>
    </source>
</reference>
<dbReference type="InterPro" id="IPR006222">
    <property type="entry name" value="GCVT_N"/>
</dbReference>
<organism evidence="2 3">
    <name type="scientific">Rhizobium oryzicola</name>
    <dbReference type="NCBI Taxonomy" id="1232668"/>
    <lineage>
        <taxon>Bacteria</taxon>
        <taxon>Pseudomonadati</taxon>
        <taxon>Pseudomonadota</taxon>
        <taxon>Alphaproteobacteria</taxon>
        <taxon>Hyphomicrobiales</taxon>
        <taxon>Rhizobiaceae</taxon>
        <taxon>Rhizobium/Agrobacterium group</taxon>
        <taxon>Rhizobium</taxon>
    </lineage>
</organism>
<sequence length="183" mass="19626">MLHTELNRHPLEDVITEENPVRGTNHVSIARRAIVVAALADGATLALLPALLGEGVRFYRCGPAIAFAVSQSQRVEDIIERLSAVPGLDLVDQTDAHVLITLSGPDVRRLLAKAVPLDLHGQAFSIGQSAGTLCGQVAVQLSRTALDAFELLVPTSYAGFLLEEIRQMGREFAFTIGFDQATA</sequence>
<accession>A0ABT8SUM8</accession>
<feature type="domain" description="GCVT N-terminal" evidence="1">
    <location>
        <begin position="71"/>
        <end position="174"/>
    </location>
</feature>
<dbReference type="InterPro" id="IPR027266">
    <property type="entry name" value="TrmE/GcvT-like"/>
</dbReference>
<gene>
    <name evidence="2" type="ORF">Q2T52_08550</name>
</gene>
<dbReference type="Pfam" id="PF01571">
    <property type="entry name" value="GCV_T"/>
    <property type="match status" value="1"/>
</dbReference>
<comment type="caution">
    <text evidence="2">The sequence shown here is derived from an EMBL/GenBank/DDBJ whole genome shotgun (WGS) entry which is preliminary data.</text>
</comment>
<protein>
    <submittedName>
        <fullName evidence="2">Sarcosine oxidase subunit gamma family protein</fullName>
    </submittedName>
</protein>
<dbReference type="SUPFAM" id="SSF103025">
    <property type="entry name" value="Folate-binding domain"/>
    <property type="match status" value="1"/>
</dbReference>
<proteinExistence type="predicted"/>
<dbReference type="RefSeq" id="WP_302076286.1">
    <property type="nucleotide sequence ID" value="NZ_JAUKWQ010000002.1"/>
</dbReference>
<keyword evidence="3" id="KW-1185">Reference proteome</keyword>
<reference evidence="2" key="1">
    <citation type="journal article" date="2015" name="Int. J. Syst. Evol. Microbiol.">
        <title>Rhizobium oryzicola sp. nov., potential plant-growth-promoting endophytic bacteria isolated from rice roots.</title>
        <authorList>
            <person name="Zhang X.X."/>
            <person name="Gao J.S."/>
            <person name="Cao Y.H."/>
            <person name="Sheirdil R.A."/>
            <person name="Wang X.C."/>
            <person name="Zhang L."/>
        </authorList>
    </citation>
    <scope>NUCLEOTIDE SEQUENCE</scope>
    <source>
        <strain evidence="2">05753</strain>
    </source>
</reference>
<evidence type="ECO:0000313" key="2">
    <source>
        <dbReference type="EMBL" id="MDO1582144.1"/>
    </source>
</evidence>
<dbReference type="Proteomes" id="UP001169006">
    <property type="component" value="Unassembled WGS sequence"/>
</dbReference>
<evidence type="ECO:0000259" key="1">
    <source>
        <dbReference type="Pfam" id="PF01571"/>
    </source>
</evidence>
<dbReference type="EMBL" id="JAUKWQ010000002">
    <property type="protein sequence ID" value="MDO1582144.1"/>
    <property type="molecule type" value="Genomic_DNA"/>
</dbReference>